<evidence type="ECO:0000313" key="1">
    <source>
        <dbReference type="EMBL" id="KAJ3051495.1"/>
    </source>
</evidence>
<dbReference type="Proteomes" id="UP001212841">
    <property type="component" value="Unassembled WGS sequence"/>
</dbReference>
<dbReference type="AlphaFoldDB" id="A0AAD5SDT5"/>
<comment type="caution">
    <text evidence="1">The sequence shown here is derived from an EMBL/GenBank/DDBJ whole genome shotgun (WGS) entry which is preliminary data.</text>
</comment>
<name>A0AAD5SDT5_9FUNG</name>
<reference evidence="1" key="1">
    <citation type="submission" date="2020-05" db="EMBL/GenBank/DDBJ databases">
        <title>Phylogenomic resolution of chytrid fungi.</title>
        <authorList>
            <person name="Stajich J.E."/>
            <person name="Amses K."/>
            <person name="Simmons R."/>
            <person name="Seto K."/>
            <person name="Myers J."/>
            <person name="Bonds A."/>
            <person name="Quandt C.A."/>
            <person name="Barry K."/>
            <person name="Liu P."/>
            <person name="Grigoriev I."/>
            <person name="Longcore J.E."/>
            <person name="James T.Y."/>
        </authorList>
    </citation>
    <scope>NUCLEOTIDE SEQUENCE</scope>
    <source>
        <strain evidence="1">JEL0318</strain>
    </source>
</reference>
<dbReference type="PANTHER" id="PTHR36172">
    <property type="match status" value="1"/>
</dbReference>
<evidence type="ECO:0008006" key="3">
    <source>
        <dbReference type="Google" id="ProtNLM"/>
    </source>
</evidence>
<accession>A0AAD5SDT5</accession>
<protein>
    <recommendedName>
        <fullName evidence="3">Transposase</fullName>
    </recommendedName>
</protein>
<proteinExistence type="predicted"/>
<organism evidence="1 2">
    <name type="scientific">Rhizophlyctis rosea</name>
    <dbReference type="NCBI Taxonomy" id="64517"/>
    <lineage>
        <taxon>Eukaryota</taxon>
        <taxon>Fungi</taxon>
        <taxon>Fungi incertae sedis</taxon>
        <taxon>Chytridiomycota</taxon>
        <taxon>Chytridiomycota incertae sedis</taxon>
        <taxon>Chytridiomycetes</taxon>
        <taxon>Rhizophlyctidales</taxon>
        <taxon>Rhizophlyctidaceae</taxon>
        <taxon>Rhizophlyctis</taxon>
    </lineage>
</organism>
<sequence>LRQRTFNWVYEKDARVGDTQTDPIAVALDPGVVSFFTFFSPTHGVGHIGRHDIQKIVRISLYLDRLVSATTFAPAKKKCNMRCAQARVRNRIRNLVDEVHKKVALWLVQTFDIIVFPTFRSTEMSLRRPSRKIGSKTVRKMMTWAHGRFLDRLKNKAEECGKSVVVLPSEA</sequence>
<dbReference type="PANTHER" id="PTHR36172:SF1">
    <property type="entry name" value="RESOLVASE-RELATED"/>
    <property type="match status" value="1"/>
</dbReference>
<dbReference type="EMBL" id="JADGJD010000389">
    <property type="protein sequence ID" value="KAJ3051495.1"/>
    <property type="molecule type" value="Genomic_DNA"/>
</dbReference>
<feature type="non-terminal residue" evidence="1">
    <location>
        <position position="1"/>
    </location>
</feature>
<keyword evidence="2" id="KW-1185">Reference proteome</keyword>
<evidence type="ECO:0000313" key="2">
    <source>
        <dbReference type="Proteomes" id="UP001212841"/>
    </source>
</evidence>
<gene>
    <name evidence="1" type="ORF">HK097_007470</name>
</gene>
<dbReference type="InterPro" id="IPR051491">
    <property type="entry name" value="Recombinase/Transposase-rel"/>
</dbReference>